<evidence type="ECO:0000313" key="3">
    <source>
        <dbReference type="Proteomes" id="UP000078540"/>
    </source>
</evidence>
<dbReference type="Gene3D" id="3.90.70.10">
    <property type="entry name" value="Cysteine proteinases"/>
    <property type="match status" value="1"/>
</dbReference>
<reference evidence="2 3" key="1">
    <citation type="submission" date="2015-09" db="EMBL/GenBank/DDBJ databases">
        <title>Atta colombica WGS genome.</title>
        <authorList>
            <person name="Nygaard S."/>
            <person name="Hu H."/>
            <person name="Boomsma J."/>
            <person name="Zhang G."/>
        </authorList>
    </citation>
    <scope>NUCLEOTIDE SEQUENCE [LARGE SCALE GENOMIC DNA]</scope>
    <source>
        <strain evidence="2">Treedump-2</strain>
        <tissue evidence="2">Whole body</tissue>
    </source>
</reference>
<dbReference type="EMBL" id="LKEW01000887">
    <property type="protein sequence ID" value="KYN45451.1"/>
    <property type="molecule type" value="Genomic_DNA"/>
</dbReference>
<keyword evidence="3" id="KW-1185">Reference proteome</keyword>
<name>A0A151K1I8_9HYME</name>
<organism evidence="2 3">
    <name type="scientific">Atta colombica</name>
    <dbReference type="NCBI Taxonomy" id="520822"/>
    <lineage>
        <taxon>Eukaryota</taxon>
        <taxon>Metazoa</taxon>
        <taxon>Ecdysozoa</taxon>
        <taxon>Arthropoda</taxon>
        <taxon>Hexapoda</taxon>
        <taxon>Insecta</taxon>
        <taxon>Pterygota</taxon>
        <taxon>Neoptera</taxon>
        <taxon>Endopterygota</taxon>
        <taxon>Hymenoptera</taxon>
        <taxon>Apocrita</taxon>
        <taxon>Aculeata</taxon>
        <taxon>Formicoidea</taxon>
        <taxon>Formicidae</taxon>
        <taxon>Myrmicinae</taxon>
        <taxon>Atta</taxon>
    </lineage>
</organism>
<dbReference type="Proteomes" id="UP000078540">
    <property type="component" value="Unassembled WGS sequence"/>
</dbReference>
<evidence type="ECO:0000313" key="2">
    <source>
        <dbReference type="EMBL" id="KYN45451.1"/>
    </source>
</evidence>
<dbReference type="AlphaFoldDB" id="A0A151K1I8"/>
<evidence type="ECO:0008006" key="4">
    <source>
        <dbReference type="Google" id="ProtNLM"/>
    </source>
</evidence>
<comment type="caution">
    <text evidence="2">The sequence shown here is derived from an EMBL/GenBank/DDBJ whole genome shotgun (WGS) entry which is preliminary data.</text>
</comment>
<accession>A0A151K1I8</accession>
<dbReference type="InterPro" id="IPR038765">
    <property type="entry name" value="Papain-like_cys_pep_sf"/>
</dbReference>
<dbReference type="SUPFAM" id="SSF54001">
    <property type="entry name" value="Cysteine proteinases"/>
    <property type="match status" value="1"/>
</dbReference>
<protein>
    <recommendedName>
        <fullName evidence="4">Ubiquitin carboxyl-terminal hydrolase 16</fullName>
    </recommendedName>
</protein>
<evidence type="ECO:0000256" key="1">
    <source>
        <dbReference type="SAM" id="MobiDB-lite"/>
    </source>
</evidence>
<dbReference type="STRING" id="520822.A0A151K1I8"/>
<feature type="compositionally biased region" description="Basic residues" evidence="1">
    <location>
        <begin position="125"/>
        <end position="140"/>
    </location>
</feature>
<feature type="region of interest" description="Disordered" evidence="1">
    <location>
        <begin position="125"/>
        <end position="155"/>
    </location>
</feature>
<proteinExistence type="predicted"/>
<sequence>LQRYQSIILKEVGLSGKTKPDCVEKGLKSRVKFYGNQASTRLLGPEVVFRGVLVSTLECLDCHHSSQRTEPFLDLSLPVTADKPQSPLLKRKNSEFEDAFDMMNIQQHDYQTEIWKSEDTPWKQLKKEKKAARKNRKNKRHENYNNSNALMDLNNPAEENNDNVLKSGIALFLLP</sequence>
<feature type="non-terminal residue" evidence="2">
    <location>
        <position position="1"/>
    </location>
</feature>
<gene>
    <name evidence="2" type="ORF">ALC53_00009</name>
</gene>